<organism evidence="1 2">
    <name type="scientific">Bugula neritina</name>
    <name type="common">Brown bryozoan</name>
    <name type="synonym">Sertularia neritina</name>
    <dbReference type="NCBI Taxonomy" id="10212"/>
    <lineage>
        <taxon>Eukaryota</taxon>
        <taxon>Metazoa</taxon>
        <taxon>Spiralia</taxon>
        <taxon>Lophotrochozoa</taxon>
        <taxon>Bryozoa</taxon>
        <taxon>Gymnolaemata</taxon>
        <taxon>Cheilostomatida</taxon>
        <taxon>Flustrina</taxon>
        <taxon>Buguloidea</taxon>
        <taxon>Bugulidae</taxon>
        <taxon>Bugula</taxon>
    </lineage>
</organism>
<gene>
    <name evidence="1" type="ORF">EB796_010846</name>
</gene>
<reference evidence="1" key="1">
    <citation type="submission" date="2020-06" db="EMBL/GenBank/DDBJ databases">
        <title>Draft genome of Bugula neritina, a colonial animal packing powerful symbionts and potential medicines.</title>
        <authorList>
            <person name="Rayko M."/>
        </authorList>
    </citation>
    <scope>NUCLEOTIDE SEQUENCE [LARGE SCALE GENOMIC DNA]</scope>
    <source>
        <strain evidence="1">Kwan_BN1</strain>
    </source>
</reference>
<evidence type="ECO:0000313" key="1">
    <source>
        <dbReference type="EMBL" id="KAF6030844.1"/>
    </source>
</evidence>
<name>A0A7J7JYP8_BUGNE</name>
<evidence type="ECO:0000313" key="2">
    <source>
        <dbReference type="Proteomes" id="UP000593567"/>
    </source>
</evidence>
<dbReference type="EMBL" id="VXIV02001663">
    <property type="protein sequence ID" value="KAF6030844.1"/>
    <property type="molecule type" value="Genomic_DNA"/>
</dbReference>
<protein>
    <submittedName>
        <fullName evidence="1">Uncharacterized protein</fullName>
    </submittedName>
</protein>
<keyword evidence="2" id="KW-1185">Reference proteome</keyword>
<proteinExistence type="predicted"/>
<accession>A0A7J7JYP8</accession>
<dbReference type="AlphaFoldDB" id="A0A7J7JYP8"/>
<comment type="caution">
    <text evidence="1">The sequence shown here is derived from an EMBL/GenBank/DDBJ whole genome shotgun (WGS) entry which is preliminary data.</text>
</comment>
<dbReference type="Proteomes" id="UP000593567">
    <property type="component" value="Unassembled WGS sequence"/>
</dbReference>
<sequence length="120" mass="14083">MNVYQFVSVWVELTDTGAILCGLYHNMEDYTNILKLEELTIKYQKKAESSRNWVHHLQTLENIYAILAENVNNSVVINKRLKLLKTDVEVYNFLPTFKSFGPPDNTKLRVKGDIFRYQHC</sequence>